<name>A0A8S9PJS3_BRACR</name>
<keyword evidence="1" id="KW-0472">Membrane</keyword>
<dbReference type="Proteomes" id="UP000712600">
    <property type="component" value="Unassembled WGS sequence"/>
</dbReference>
<protein>
    <submittedName>
        <fullName evidence="2">Uncharacterized protein</fullName>
    </submittedName>
</protein>
<feature type="transmembrane region" description="Helical" evidence="1">
    <location>
        <begin position="34"/>
        <end position="54"/>
    </location>
</feature>
<dbReference type="EMBL" id="QGKX02001347">
    <property type="protein sequence ID" value="KAF3521508.1"/>
    <property type="molecule type" value="Genomic_DNA"/>
</dbReference>
<evidence type="ECO:0000256" key="1">
    <source>
        <dbReference type="SAM" id="Phobius"/>
    </source>
</evidence>
<keyword evidence="1" id="KW-0812">Transmembrane</keyword>
<organism evidence="2 3">
    <name type="scientific">Brassica cretica</name>
    <name type="common">Mustard</name>
    <dbReference type="NCBI Taxonomy" id="69181"/>
    <lineage>
        <taxon>Eukaryota</taxon>
        <taxon>Viridiplantae</taxon>
        <taxon>Streptophyta</taxon>
        <taxon>Embryophyta</taxon>
        <taxon>Tracheophyta</taxon>
        <taxon>Spermatophyta</taxon>
        <taxon>Magnoliopsida</taxon>
        <taxon>eudicotyledons</taxon>
        <taxon>Gunneridae</taxon>
        <taxon>Pentapetalae</taxon>
        <taxon>rosids</taxon>
        <taxon>malvids</taxon>
        <taxon>Brassicales</taxon>
        <taxon>Brassicaceae</taxon>
        <taxon>Brassiceae</taxon>
        <taxon>Brassica</taxon>
    </lineage>
</organism>
<reference evidence="2" key="1">
    <citation type="submission" date="2019-12" db="EMBL/GenBank/DDBJ databases">
        <title>Genome sequencing and annotation of Brassica cretica.</title>
        <authorList>
            <person name="Studholme D.J."/>
            <person name="Sarris P."/>
        </authorList>
    </citation>
    <scope>NUCLEOTIDE SEQUENCE</scope>
    <source>
        <strain evidence="2">PFS-109/04</strain>
        <tissue evidence="2">Leaf</tissue>
    </source>
</reference>
<sequence length="134" mass="14220">MTGSSMALSWQSQRSLSHLRRPYPVSCSSLSSKLLESFLGVFLLLVFSVVLVSLSSTREPDGLKLPAFRFSEMASSGEDVSLGGLRLCSLISTFPSADVGFAYSAVLFSTSFTCLKELSGLGADAFLDPSFASG</sequence>
<gene>
    <name evidence="2" type="ORF">F2Q69_00046883</name>
</gene>
<accession>A0A8S9PJS3</accession>
<keyword evidence="1" id="KW-1133">Transmembrane helix</keyword>
<proteinExistence type="predicted"/>
<evidence type="ECO:0000313" key="3">
    <source>
        <dbReference type="Proteomes" id="UP000712600"/>
    </source>
</evidence>
<comment type="caution">
    <text evidence="2">The sequence shown here is derived from an EMBL/GenBank/DDBJ whole genome shotgun (WGS) entry which is preliminary data.</text>
</comment>
<dbReference type="AlphaFoldDB" id="A0A8S9PJS3"/>
<evidence type="ECO:0000313" key="2">
    <source>
        <dbReference type="EMBL" id="KAF3521508.1"/>
    </source>
</evidence>